<accession>A0A0B4X716</accession>
<dbReference type="KEGG" id="rga:RGR602_CH03184"/>
<protein>
    <submittedName>
        <fullName evidence="1">Uncharacterized protein</fullName>
    </submittedName>
</protein>
<proteinExistence type="predicted"/>
<gene>
    <name evidence="1" type="ORF">RGR602_CH03184</name>
</gene>
<evidence type="ECO:0000313" key="1">
    <source>
        <dbReference type="EMBL" id="AJD42500.1"/>
    </source>
</evidence>
<sequence length="156" mass="17621">MAMTASETTPQSMTSAEELRKRALELQLLEMERDEKIKAREAKKHAEFLEDFFRKQISENERAIIKRLVMKAAADGKYEAMIFSFPSSLCTDSGRGINNNLPGWQNTLQGKAKEFYDLFQEVAKPQGYGLKAVIINFPGGIPGDVGFFLTWQPPVE</sequence>
<dbReference type="Proteomes" id="UP000031368">
    <property type="component" value="Chromosome"/>
</dbReference>
<name>A0A0B4X716_9HYPH</name>
<keyword evidence="2" id="KW-1185">Reference proteome</keyword>
<dbReference type="HOGENOM" id="CLU_133276_0_0_5"/>
<reference evidence="1 2" key="1">
    <citation type="submission" date="2013-11" db="EMBL/GenBank/DDBJ databases">
        <title>Complete genome sequence of Rhizobium gallicum bv. gallicum R602.</title>
        <authorList>
            <person name="Bustos P."/>
            <person name="Santamaria R.I."/>
            <person name="Lozano L."/>
            <person name="Acosta J.L."/>
            <person name="Ormeno-Orrillo E."/>
            <person name="Rogel M.A."/>
            <person name="Romero D."/>
            <person name="Cevallos M.A."/>
            <person name="Martinez-Romero E."/>
            <person name="Gonzalez V."/>
        </authorList>
    </citation>
    <scope>NUCLEOTIDE SEQUENCE [LARGE SCALE GENOMIC DNA]</scope>
    <source>
        <strain evidence="1 2">R602</strain>
    </source>
</reference>
<organism evidence="1 2">
    <name type="scientific">Rhizobium gallicum bv. gallicum R602sp</name>
    <dbReference type="NCBI Taxonomy" id="1041138"/>
    <lineage>
        <taxon>Bacteria</taxon>
        <taxon>Pseudomonadati</taxon>
        <taxon>Pseudomonadota</taxon>
        <taxon>Alphaproteobacteria</taxon>
        <taxon>Hyphomicrobiales</taxon>
        <taxon>Rhizobiaceae</taxon>
        <taxon>Rhizobium/Agrobacterium group</taxon>
        <taxon>Rhizobium</taxon>
    </lineage>
</organism>
<evidence type="ECO:0000313" key="2">
    <source>
        <dbReference type="Proteomes" id="UP000031368"/>
    </source>
</evidence>
<dbReference type="AlphaFoldDB" id="A0A0B4X716"/>
<dbReference type="EMBL" id="CP006877">
    <property type="protein sequence ID" value="AJD42500.1"/>
    <property type="molecule type" value="Genomic_DNA"/>
</dbReference>